<dbReference type="InterPro" id="IPR045851">
    <property type="entry name" value="AMP-bd_C_sf"/>
</dbReference>
<dbReference type="InterPro" id="IPR018391">
    <property type="entry name" value="PQQ_b-propeller_rpt"/>
</dbReference>
<feature type="domain" description="AMP-dependent synthetase/ligase" evidence="1">
    <location>
        <begin position="2"/>
        <end position="105"/>
    </location>
</feature>
<dbReference type="InterPro" id="IPR042099">
    <property type="entry name" value="ANL_N_sf"/>
</dbReference>
<dbReference type="EMBL" id="CAKOFQ010007622">
    <property type="protein sequence ID" value="CAH2005094.1"/>
    <property type="molecule type" value="Genomic_DNA"/>
</dbReference>
<dbReference type="InterPro" id="IPR006162">
    <property type="entry name" value="Ppantetheine_attach_site"/>
</dbReference>
<evidence type="ECO:0000259" key="1">
    <source>
        <dbReference type="Pfam" id="PF00501"/>
    </source>
</evidence>
<keyword evidence="4" id="KW-1185">Reference proteome</keyword>
<dbReference type="PROSITE" id="PS00012">
    <property type="entry name" value="PHOSPHOPANTETHEINE"/>
    <property type="match status" value="1"/>
</dbReference>
<dbReference type="PANTHER" id="PTHR44394">
    <property type="entry name" value="BETA-ALANINE-ACTIVATING ENZYME"/>
    <property type="match status" value="1"/>
</dbReference>
<comment type="caution">
    <text evidence="3">The sequence shown here is derived from an EMBL/GenBank/DDBJ whole genome shotgun (WGS) entry which is preliminary data.</text>
</comment>
<dbReference type="InterPro" id="IPR015943">
    <property type="entry name" value="WD40/YVTN_repeat-like_dom_sf"/>
</dbReference>
<evidence type="ECO:0000313" key="4">
    <source>
        <dbReference type="Proteomes" id="UP001152888"/>
    </source>
</evidence>
<accession>A0A9P0M073</accession>
<dbReference type="OrthoDB" id="408177at2759"/>
<dbReference type="InterPro" id="IPR011047">
    <property type="entry name" value="Quinoprotein_ADH-like_sf"/>
</dbReference>
<dbReference type="Pfam" id="PF00501">
    <property type="entry name" value="AMP-binding"/>
    <property type="match status" value="1"/>
</dbReference>
<dbReference type="PANTHER" id="PTHR44394:SF1">
    <property type="entry name" value="BETA-ALANINE-ACTIVATING ENZYME"/>
    <property type="match status" value="1"/>
</dbReference>
<dbReference type="GO" id="GO:0043041">
    <property type="term" value="P:amino acid activation for nonribosomal peptide biosynthetic process"/>
    <property type="evidence" value="ECO:0007669"/>
    <property type="project" value="TreeGrafter"/>
</dbReference>
<organism evidence="3 4">
    <name type="scientific">Acanthoscelides obtectus</name>
    <name type="common">Bean weevil</name>
    <name type="synonym">Bruchus obtectus</name>
    <dbReference type="NCBI Taxonomy" id="200917"/>
    <lineage>
        <taxon>Eukaryota</taxon>
        <taxon>Metazoa</taxon>
        <taxon>Ecdysozoa</taxon>
        <taxon>Arthropoda</taxon>
        <taxon>Hexapoda</taxon>
        <taxon>Insecta</taxon>
        <taxon>Pterygota</taxon>
        <taxon>Neoptera</taxon>
        <taxon>Endopterygota</taxon>
        <taxon>Coleoptera</taxon>
        <taxon>Polyphaga</taxon>
        <taxon>Cucujiformia</taxon>
        <taxon>Chrysomeloidea</taxon>
        <taxon>Chrysomelidae</taxon>
        <taxon>Bruchinae</taxon>
        <taxon>Bruchini</taxon>
        <taxon>Acanthoscelides</taxon>
    </lineage>
</organism>
<dbReference type="SMART" id="SM00564">
    <property type="entry name" value="PQQ"/>
    <property type="match status" value="5"/>
</dbReference>
<reference evidence="3" key="1">
    <citation type="submission" date="2022-03" db="EMBL/GenBank/DDBJ databases">
        <authorList>
            <person name="Sayadi A."/>
        </authorList>
    </citation>
    <scope>NUCLEOTIDE SEQUENCE</scope>
</reference>
<name>A0A9P0M073_ACAOB</name>
<dbReference type="AlphaFoldDB" id="A0A9P0M073"/>
<dbReference type="Proteomes" id="UP001152888">
    <property type="component" value="Unassembled WGS sequence"/>
</dbReference>
<dbReference type="InterPro" id="IPR000873">
    <property type="entry name" value="AMP-dep_synth/lig_dom"/>
</dbReference>
<feature type="domain" description="Pyrrolo-quinoline quinone repeat" evidence="2">
    <location>
        <begin position="365"/>
        <end position="690"/>
    </location>
</feature>
<dbReference type="Gene3D" id="3.40.50.12780">
    <property type="entry name" value="N-terminal domain of ligase-like"/>
    <property type="match status" value="1"/>
</dbReference>
<dbReference type="SUPFAM" id="SSF50998">
    <property type="entry name" value="Quinoprotein alcohol dehydrogenase-like"/>
    <property type="match status" value="1"/>
</dbReference>
<evidence type="ECO:0000313" key="3">
    <source>
        <dbReference type="EMBL" id="CAH2005094.1"/>
    </source>
</evidence>
<evidence type="ECO:0000259" key="2">
    <source>
        <dbReference type="Pfam" id="PF13570"/>
    </source>
</evidence>
<sequence>MVPSVFLRWNENQISLILTNDRLKTLVFGGEVFPKSILQYERDENLSIFNIYGITEVSCWATLHKITDETVESMIPLGTCLDDTDLKVEDENEGGESGEILIGSSSRVCYLDDEEPKKLTGTIYRPTGDIAIVNQKGVYFVSRKNKIIKRFGQKINLGIIENVIFDKTGLVNKCVWSQEHNKLLNFIVIEGKFEPEYKKRMLDKIRVKVINLLPENSIPDFLEIIEKLPLTSHGKVDEKALEKMYCSIQLADNVDFVEVFSGLWSKYLGISAADLDRYKEYKFFETGGSSIKALQLLSEFKELTNSDYPDQLLTAIFEKRYADCVECFHNFAAKRQTSRENLQHILEKRTKVDEESLEIVWKFDLKACVDASPLAFENEGEVYIAVGAFSHIFVVLNEQGSVIFKETLPDAIEGQPLLSNQKNIIFIGCFDGLMYCIDYIRKEIVWKYTTGDRIKSRPSYCKNNTAIVFGSYDKIVYCLSENGDEIWKTTLDGSITSNPTVDTKLEKIFMTTVSGSCFCLKESDGTVKWRHTYRHPIFSSPCISTDETQVLCCYVKGTVVSLNVETGQLLWSYKTDNFIFSSPILLGDCVTFGSIDKHVYFLKILRHGYELIAKTELDSRITSTCCVRKASDEKVFIVAACNSGKISIIDTESFSVIRSVQLPNEVFSSPFFYRDKIYIGCRDNNIYCLSV</sequence>
<dbReference type="Gene3D" id="2.130.10.10">
    <property type="entry name" value="YVTN repeat-like/Quinoprotein amine dehydrogenase"/>
    <property type="match status" value="3"/>
</dbReference>
<gene>
    <name evidence="3" type="ORF">ACAOBT_LOCUS28343</name>
</gene>
<protein>
    <submittedName>
        <fullName evidence="3">Uncharacterized protein</fullName>
    </submittedName>
</protein>
<dbReference type="SUPFAM" id="SSF56801">
    <property type="entry name" value="Acetyl-CoA synthetase-like"/>
    <property type="match status" value="1"/>
</dbReference>
<proteinExistence type="predicted"/>
<dbReference type="Pfam" id="PF13570">
    <property type="entry name" value="Beta-prop_ACSF4"/>
    <property type="match status" value="1"/>
</dbReference>
<dbReference type="InterPro" id="IPR002372">
    <property type="entry name" value="PQQ_rpt_dom"/>
</dbReference>
<dbReference type="InterPro" id="IPR052091">
    <property type="entry name" value="Beta-ala_Activ/Resist"/>
</dbReference>
<dbReference type="Gene3D" id="3.30.300.30">
    <property type="match status" value="1"/>
</dbReference>